<dbReference type="Proteomes" id="UP001500339">
    <property type="component" value="Unassembled WGS sequence"/>
</dbReference>
<dbReference type="SUPFAM" id="SSF110738">
    <property type="entry name" value="Glycerate kinase I"/>
    <property type="match status" value="1"/>
</dbReference>
<dbReference type="InterPro" id="IPR004381">
    <property type="entry name" value="Glycerate_kinase"/>
</dbReference>
<dbReference type="NCBIfam" id="TIGR00045">
    <property type="entry name" value="glycerate kinase"/>
    <property type="match status" value="1"/>
</dbReference>
<dbReference type="Pfam" id="PF02595">
    <property type="entry name" value="Gly_kinase"/>
    <property type="match status" value="1"/>
</dbReference>
<keyword evidence="6" id="KW-1185">Reference proteome</keyword>
<comment type="similarity">
    <text evidence="1 4">Belongs to the glycerate kinase type-1 family.</text>
</comment>
<dbReference type="PANTHER" id="PTHR21599">
    <property type="entry name" value="GLYCERATE KINASE"/>
    <property type="match status" value="1"/>
</dbReference>
<keyword evidence="2 4" id="KW-0808">Transferase</keyword>
<dbReference type="PANTHER" id="PTHR21599:SF0">
    <property type="entry name" value="GLYCERATE KINASE"/>
    <property type="match status" value="1"/>
</dbReference>
<organism evidence="5 6">
    <name type="scientific">Clostridium malenominatum</name>
    <dbReference type="NCBI Taxonomy" id="1539"/>
    <lineage>
        <taxon>Bacteria</taxon>
        <taxon>Bacillati</taxon>
        <taxon>Bacillota</taxon>
        <taxon>Clostridia</taxon>
        <taxon>Eubacteriales</taxon>
        <taxon>Clostridiaceae</taxon>
        <taxon>Clostridium</taxon>
    </lineage>
</organism>
<evidence type="ECO:0000313" key="5">
    <source>
        <dbReference type="EMBL" id="GAA0727346.1"/>
    </source>
</evidence>
<keyword evidence="3 4" id="KW-0418">Kinase</keyword>
<dbReference type="EMBL" id="BAAACF010000003">
    <property type="protein sequence ID" value="GAA0727346.1"/>
    <property type="molecule type" value="Genomic_DNA"/>
</dbReference>
<dbReference type="Gene3D" id="3.90.1510.10">
    <property type="entry name" value="Glycerate kinase, domain 2"/>
    <property type="match status" value="1"/>
</dbReference>
<dbReference type="RefSeq" id="WP_343770145.1">
    <property type="nucleotide sequence ID" value="NZ_BAAACF010000003.1"/>
</dbReference>
<evidence type="ECO:0000313" key="6">
    <source>
        <dbReference type="Proteomes" id="UP001500339"/>
    </source>
</evidence>
<dbReference type="InterPro" id="IPR036129">
    <property type="entry name" value="Glycerate_kinase_sf"/>
</dbReference>
<sequence>MKFIIAPDSFKESMTAKEAGEAIKRGLQKIFKDDEYEVVPMGDGGEGTLQSLVDATRGKLEYLDAVGPLGEKIKGHYGISGDEESAFIEMAVVSGLELVPREKRNPLITTTYGTGQLIKAALDKGVKKILVCIGGSATNDGGAGMLQALGAKLLDINGEEIGYGGGELHKISKIDISKLDKRIKDISIEVACDVNNPLLGDRGASRIFGPQKGADKETVEILEKNMTHYSEIIEKQLGIRVDGIPGGGAAGGIGAALMAFLKGKLSPGIELVVKYTDLENKVKNADLVITGEGSIDSQTNFGKTPIGVAKVGKKYGVPVIAFAGRIGDGIETLYENGIDSVIGILREASTIEKALEQGEKNLEAAAENVGRIIRTIKN</sequence>
<dbReference type="InterPro" id="IPR018197">
    <property type="entry name" value="Glycerate_kinase_RE-like"/>
</dbReference>
<dbReference type="InterPro" id="IPR018193">
    <property type="entry name" value="Glyc_kinase_flavodox-like_fold"/>
</dbReference>
<protein>
    <submittedName>
        <fullName evidence="5">Glycerate kinase</fullName>
    </submittedName>
</protein>
<evidence type="ECO:0000256" key="3">
    <source>
        <dbReference type="ARBA" id="ARBA00022777"/>
    </source>
</evidence>
<accession>A0ABN1J340</accession>
<comment type="caution">
    <text evidence="5">The sequence shown here is derived from an EMBL/GenBank/DDBJ whole genome shotgun (WGS) entry which is preliminary data.</text>
</comment>
<gene>
    <name evidence="5" type="ORF">GCM10008905_24860</name>
</gene>
<name>A0ABN1J340_9CLOT</name>
<reference evidence="5 6" key="1">
    <citation type="journal article" date="2019" name="Int. J. Syst. Evol. Microbiol.">
        <title>The Global Catalogue of Microorganisms (GCM) 10K type strain sequencing project: providing services to taxonomists for standard genome sequencing and annotation.</title>
        <authorList>
            <consortium name="The Broad Institute Genomics Platform"/>
            <consortium name="The Broad Institute Genome Sequencing Center for Infectious Disease"/>
            <person name="Wu L."/>
            <person name="Ma J."/>
        </authorList>
    </citation>
    <scope>NUCLEOTIDE SEQUENCE [LARGE SCALE GENOMIC DNA]</scope>
    <source>
        <strain evidence="5 6">JCM 1405</strain>
    </source>
</reference>
<evidence type="ECO:0000256" key="2">
    <source>
        <dbReference type="ARBA" id="ARBA00022679"/>
    </source>
</evidence>
<dbReference type="GO" id="GO:0016301">
    <property type="term" value="F:kinase activity"/>
    <property type="evidence" value="ECO:0007669"/>
    <property type="project" value="UniProtKB-KW"/>
</dbReference>
<proteinExistence type="inferred from homology"/>
<dbReference type="PIRSF" id="PIRSF006078">
    <property type="entry name" value="GlxK"/>
    <property type="match status" value="1"/>
</dbReference>
<evidence type="ECO:0000256" key="1">
    <source>
        <dbReference type="ARBA" id="ARBA00006284"/>
    </source>
</evidence>
<dbReference type="Gene3D" id="3.40.50.10350">
    <property type="entry name" value="Glycerate kinase, domain 1"/>
    <property type="match status" value="1"/>
</dbReference>
<evidence type="ECO:0000256" key="4">
    <source>
        <dbReference type="PIRNR" id="PIRNR006078"/>
    </source>
</evidence>